<name>A0A834G4E0_RHOSS</name>
<accession>A0A834G4E0</accession>
<comment type="caution">
    <text evidence="1">The sequence shown here is derived from an EMBL/GenBank/DDBJ whole genome shotgun (WGS) entry which is preliminary data.</text>
</comment>
<organism evidence="1 2">
    <name type="scientific">Rhododendron simsii</name>
    <name type="common">Sims's rhododendron</name>
    <dbReference type="NCBI Taxonomy" id="118357"/>
    <lineage>
        <taxon>Eukaryota</taxon>
        <taxon>Viridiplantae</taxon>
        <taxon>Streptophyta</taxon>
        <taxon>Embryophyta</taxon>
        <taxon>Tracheophyta</taxon>
        <taxon>Spermatophyta</taxon>
        <taxon>Magnoliopsida</taxon>
        <taxon>eudicotyledons</taxon>
        <taxon>Gunneridae</taxon>
        <taxon>Pentapetalae</taxon>
        <taxon>asterids</taxon>
        <taxon>Ericales</taxon>
        <taxon>Ericaceae</taxon>
        <taxon>Ericoideae</taxon>
        <taxon>Rhodoreae</taxon>
        <taxon>Rhododendron</taxon>
    </lineage>
</organism>
<protein>
    <submittedName>
        <fullName evidence="1">Uncharacterized protein</fullName>
    </submittedName>
</protein>
<evidence type="ECO:0000313" key="1">
    <source>
        <dbReference type="EMBL" id="KAF7124720.1"/>
    </source>
</evidence>
<dbReference type="Proteomes" id="UP000626092">
    <property type="component" value="Unassembled WGS sequence"/>
</dbReference>
<dbReference type="AlphaFoldDB" id="A0A834G4E0"/>
<keyword evidence="2" id="KW-1185">Reference proteome</keyword>
<dbReference type="EMBL" id="WJXA01000012">
    <property type="protein sequence ID" value="KAF7124720.1"/>
    <property type="molecule type" value="Genomic_DNA"/>
</dbReference>
<gene>
    <name evidence="1" type="ORF">RHSIM_Rhsim12G0069600</name>
</gene>
<reference evidence="1" key="1">
    <citation type="submission" date="2019-11" db="EMBL/GenBank/DDBJ databases">
        <authorList>
            <person name="Liu Y."/>
            <person name="Hou J."/>
            <person name="Li T.-Q."/>
            <person name="Guan C.-H."/>
            <person name="Wu X."/>
            <person name="Wu H.-Z."/>
            <person name="Ling F."/>
            <person name="Zhang R."/>
            <person name="Shi X.-G."/>
            <person name="Ren J.-P."/>
            <person name="Chen E.-F."/>
            <person name="Sun J.-M."/>
        </authorList>
    </citation>
    <scope>NUCLEOTIDE SEQUENCE</scope>
    <source>
        <strain evidence="1">Adult_tree_wgs_1</strain>
        <tissue evidence="1">Leaves</tissue>
    </source>
</reference>
<sequence>MQMVAEEDNVSLVPIDIPGSGMRSWVAKRKWEENASRVMVATGMRFSMLLKGVPWGRLFVIVHFVPSVGSCGVAASCVW</sequence>
<proteinExistence type="predicted"/>
<evidence type="ECO:0000313" key="2">
    <source>
        <dbReference type="Proteomes" id="UP000626092"/>
    </source>
</evidence>